<dbReference type="EMBL" id="JAUUTY010000004">
    <property type="protein sequence ID" value="KAK1650130.1"/>
    <property type="molecule type" value="Genomic_DNA"/>
</dbReference>
<dbReference type="PROSITE" id="PS51257">
    <property type="entry name" value="PROKAR_LIPOPROTEIN"/>
    <property type="match status" value="1"/>
</dbReference>
<evidence type="ECO:0000256" key="1">
    <source>
        <dbReference type="SAM" id="SignalP"/>
    </source>
</evidence>
<feature type="signal peptide" evidence="1">
    <location>
        <begin position="1"/>
        <end position="32"/>
    </location>
</feature>
<sequence length="355" mass="38122">MGKPSVKMAMSSSSHIYTPLLLLLLLACSCKASSEHAVDPTCPPAQTSAVWATAETSSCSAPQCQPSAPHIPVPVFPYDVDPLQFALNLEYTEAEFFLHAAYGVGLDQIAPNLTLGGPPPVGAMKANLDEVTWRVVAEFGLQEVGHLRAIQRTVGGFPRPKIDLSAKNFARVMDAAFGYKLNPPFDPYVNSLNFLMASYVIPYLGINGYTGTNPIIDGYDSKKLLAGLLGTEAGQDAVFRALLFERQRETVPPYKGITVAEFTDRISATRNQLGKCGVKDEGLTVPPELGAEGKICTNVLSADKDSLSYPRTPAQLLRILYLTGDEHVPGGFFPEGANGKIAREFLGKPFAAGDN</sequence>
<name>A0AAD8SFT1_LOLMU</name>
<accession>A0AAD8SFT1</accession>
<protein>
    <recommendedName>
        <fullName evidence="4">Desiccation-related protein PCC13-62</fullName>
    </recommendedName>
</protein>
<evidence type="ECO:0008006" key="4">
    <source>
        <dbReference type="Google" id="ProtNLM"/>
    </source>
</evidence>
<dbReference type="PANTHER" id="PTHR31694:SF25">
    <property type="entry name" value="PROTEIN PCC13-62, PUTATIVE, EXPRESSED-RELATED"/>
    <property type="match status" value="1"/>
</dbReference>
<feature type="chain" id="PRO_5042026854" description="Desiccation-related protein PCC13-62" evidence="1">
    <location>
        <begin position="33"/>
        <end position="355"/>
    </location>
</feature>
<evidence type="ECO:0000313" key="2">
    <source>
        <dbReference type="EMBL" id="KAK1650130.1"/>
    </source>
</evidence>
<dbReference type="AlphaFoldDB" id="A0AAD8SFT1"/>
<comment type="caution">
    <text evidence="2">The sequence shown here is derived from an EMBL/GenBank/DDBJ whole genome shotgun (WGS) entry which is preliminary data.</text>
</comment>
<keyword evidence="1" id="KW-0732">Signal</keyword>
<keyword evidence="3" id="KW-1185">Reference proteome</keyword>
<dbReference type="Proteomes" id="UP001231189">
    <property type="component" value="Unassembled WGS sequence"/>
</dbReference>
<gene>
    <name evidence="2" type="ORF">QYE76_067935</name>
</gene>
<dbReference type="Pfam" id="PF13668">
    <property type="entry name" value="Ferritin_2"/>
    <property type="match status" value="1"/>
</dbReference>
<reference evidence="2" key="1">
    <citation type="submission" date="2023-07" db="EMBL/GenBank/DDBJ databases">
        <title>A chromosome-level genome assembly of Lolium multiflorum.</title>
        <authorList>
            <person name="Chen Y."/>
            <person name="Copetti D."/>
            <person name="Kolliker R."/>
            <person name="Studer B."/>
        </authorList>
    </citation>
    <scope>NUCLEOTIDE SEQUENCE</scope>
    <source>
        <strain evidence="2">02402/16</strain>
        <tissue evidence="2">Leaf</tissue>
    </source>
</reference>
<proteinExistence type="predicted"/>
<organism evidence="2 3">
    <name type="scientific">Lolium multiflorum</name>
    <name type="common">Italian ryegrass</name>
    <name type="synonym">Lolium perenne subsp. multiflorum</name>
    <dbReference type="NCBI Taxonomy" id="4521"/>
    <lineage>
        <taxon>Eukaryota</taxon>
        <taxon>Viridiplantae</taxon>
        <taxon>Streptophyta</taxon>
        <taxon>Embryophyta</taxon>
        <taxon>Tracheophyta</taxon>
        <taxon>Spermatophyta</taxon>
        <taxon>Magnoliopsida</taxon>
        <taxon>Liliopsida</taxon>
        <taxon>Poales</taxon>
        <taxon>Poaceae</taxon>
        <taxon>BOP clade</taxon>
        <taxon>Pooideae</taxon>
        <taxon>Poodae</taxon>
        <taxon>Poeae</taxon>
        <taxon>Poeae Chloroplast Group 2 (Poeae type)</taxon>
        <taxon>Loliodinae</taxon>
        <taxon>Loliinae</taxon>
        <taxon>Lolium</taxon>
    </lineage>
</organism>
<dbReference type="PANTHER" id="PTHR31694">
    <property type="entry name" value="DESICCATION-LIKE PROTEIN"/>
    <property type="match status" value="1"/>
</dbReference>
<evidence type="ECO:0000313" key="3">
    <source>
        <dbReference type="Proteomes" id="UP001231189"/>
    </source>
</evidence>
<dbReference type="InterPro" id="IPR052965">
    <property type="entry name" value="Pigment-catalase-like"/>
</dbReference>